<proteinExistence type="predicted"/>
<evidence type="ECO:0000313" key="1">
    <source>
        <dbReference type="Proteomes" id="UP000036681"/>
    </source>
</evidence>
<dbReference type="AlphaFoldDB" id="A0A0M3ISK8"/>
<accession>A0A0M3ISK8</accession>
<name>A0A0M3ISK8_ASCLU</name>
<dbReference type="WBParaSite" id="ALUE_0002173601-mRNA-1">
    <property type="protein sequence ID" value="ALUE_0002173601-mRNA-1"/>
    <property type="gene ID" value="ALUE_0002173601"/>
</dbReference>
<evidence type="ECO:0000313" key="2">
    <source>
        <dbReference type="WBParaSite" id="ALUE_0002173601-mRNA-1"/>
    </source>
</evidence>
<sequence length="94" mass="10314">MVAAQKTAGGVECPNVKNATFDAESRDAVVNRNNELRSTLAFGTAVYKGGERLKSGKNIYQLVSVYNCRCFINSAEMYFDVIVLKTGRSLIELS</sequence>
<protein>
    <submittedName>
        <fullName evidence="2">Cystatin domain-containing protein</fullName>
    </submittedName>
</protein>
<dbReference type="Gene3D" id="3.40.33.10">
    <property type="entry name" value="CAP"/>
    <property type="match status" value="1"/>
</dbReference>
<dbReference type="Proteomes" id="UP000036681">
    <property type="component" value="Unplaced"/>
</dbReference>
<dbReference type="InterPro" id="IPR035940">
    <property type="entry name" value="CAP_sf"/>
</dbReference>
<organism evidence="1 2">
    <name type="scientific">Ascaris lumbricoides</name>
    <name type="common">Giant roundworm</name>
    <dbReference type="NCBI Taxonomy" id="6252"/>
    <lineage>
        <taxon>Eukaryota</taxon>
        <taxon>Metazoa</taxon>
        <taxon>Ecdysozoa</taxon>
        <taxon>Nematoda</taxon>
        <taxon>Chromadorea</taxon>
        <taxon>Rhabditida</taxon>
        <taxon>Spirurina</taxon>
        <taxon>Ascaridomorpha</taxon>
        <taxon>Ascaridoidea</taxon>
        <taxon>Ascarididae</taxon>
        <taxon>Ascaris</taxon>
    </lineage>
</organism>
<keyword evidence="1" id="KW-1185">Reference proteome</keyword>
<reference evidence="2" key="1">
    <citation type="submission" date="2017-02" db="UniProtKB">
        <authorList>
            <consortium name="WormBaseParasite"/>
        </authorList>
    </citation>
    <scope>IDENTIFICATION</scope>
</reference>
<dbReference type="SUPFAM" id="SSF55797">
    <property type="entry name" value="PR-1-like"/>
    <property type="match status" value="1"/>
</dbReference>